<dbReference type="EC" id="2.7.1.23" evidence="8"/>
<reference evidence="10" key="1">
    <citation type="submission" date="2017-02" db="EMBL/GenBank/DDBJ databases">
        <authorList>
            <person name="Varghese N."/>
            <person name="Submissions S."/>
        </authorList>
    </citation>
    <scope>NUCLEOTIDE SEQUENCE [LARGE SCALE GENOMIC DNA]</scope>
    <source>
        <strain evidence="10">DSM 15739</strain>
    </source>
</reference>
<protein>
    <recommendedName>
        <fullName evidence="8">NAD kinase</fullName>
        <ecNumber evidence="8">2.7.1.23</ecNumber>
    </recommendedName>
    <alternativeName>
        <fullName evidence="8">ATP-dependent NAD kinase</fullName>
    </alternativeName>
</protein>
<keyword evidence="2 8" id="KW-0547">Nucleotide-binding</keyword>
<keyword evidence="6 8" id="KW-0520">NAD</keyword>
<dbReference type="GO" id="GO:0051287">
    <property type="term" value="F:NAD binding"/>
    <property type="evidence" value="ECO:0007669"/>
    <property type="project" value="UniProtKB-ARBA"/>
</dbReference>
<name>A0A1T4JJS2_9LACT</name>
<dbReference type="GO" id="GO:0005524">
    <property type="term" value="F:ATP binding"/>
    <property type="evidence" value="ECO:0007669"/>
    <property type="project" value="UniProtKB-KW"/>
</dbReference>
<sequence length="286" mass="32465">MSIRVYIYASQKKESQSIKAKLLKQLAKSNIEVVDEEQSFDYIITIGGDGTLLSAFQRLQNRVDSIQFIGIHTGHLGFYADWQSYEIENLVEGLLDCVDKPPVTYPLLEITMEDTIGNNSKFLALNECSIRSNFGTMVSDIYVKEEFFETLRGDGLCIATPTGSTGLNKSLGGAVIHPRLDALQLTEIASLNNRVYRSLASPMIISKDEWLKIYPTIHGKETTFMLMFDNKYISDIEIQSLVLKISDSRIRFANIRHTHFWNRVEASFIGLKQQQNNINQINNLLK</sequence>
<dbReference type="InterPro" id="IPR017438">
    <property type="entry name" value="ATP-NAD_kinase_N"/>
</dbReference>
<evidence type="ECO:0000256" key="3">
    <source>
        <dbReference type="ARBA" id="ARBA00022777"/>
    </source>
</evidence>
<evidence type="ECO:0000256" key="2">
    <source>
        <dbReference type="ARBA" id="ARBA00022741"/>
    </source>
</evidence>
<gene>
    <name evidence="8" type="primary">nadK</name>
    <name evidence="9" type="ORF">SAMN02746011_00046</name>
</gene>
<proteinExistence type="inferred from homology"/>
<accession>A0A1T4JJS2</accession>
<feature type="binding site" evidence="8">
    <location>
        <begin position="49"/>
        <end position="50"/>
    </location>
    <ligand>
        <name>NAD(+)</name>
        <dbReference type="ChEBI" id="CHEBI:57540"/>
    </ligand>
</feature>
<feature type="binding site" evidence="8">
    <location>
        <position position="189"/>
    </location>
    <ligand>
        <name>NAD(+)</name>
        <dbReference type="ChEBI" id="CHEBI:57540"/>
    </ligand>
</feature>
<evidence type="ECO:0000256" key="4">
    <source>
        <dbReference type="ARBA" id="ARBA00022840"/>
    </source>
</evidence>
<evidence type="ECO:0000256" key="7">
    <source>
        <dbReference type="ARBA" id="ARBA00047925"/>
    </source>
</evidence>
<dbReference type="InterPro" id="IPR016064">
    <property type="entry name" value="NAD/diacylglycerol_kinase_sf"/>
</dbReference>
<dbReference type="Pfam" id="PF01513">
    <property type="entry name" value="NAD_kinase"/>
    <property type="match status" value="1"/>
</dbReference>
<comment type="function">
    <text evidence="8">Involved in the regulation of the intracellular balance of NAD and NADP, and is a key enzyme in the biosynthesis of NADP. Catalyzes specifically the phosphorylation on 2'-hydroxyl of the adenosine moiety of NAD to yield NADP.</text>
</comment>
<feature type="binding site" evidence="8">
    <location>
        <begin position="126"/>
        <end position="127"/>
    </location>
    <ligand>
        <name>NAD(+)</name>
        <dbReference type="ChEBI" id="CHEBI:57540"/>
    </ligand>
</feature>
<evidence type="ECO:0000313" key="10">
    <source>
        <dbReference type="Proteomes" id="UP000189941"/>
    </source>
</evidence>
<keyword evidence="1 8" id="KW-0808">Transferase</keyword>
<dbReference type="GO" id="GO:0005737">
    <property type="term" value="C:cytoplasm"/>
    <property type="evidence" value="ECO:0007669"/>
    <property type="project" value="UniProtKB-SubCell"/>
</dbReference>
<evidence type="ECO:0000256" key="8">
    <source>
        <dbReference type="HAMAP-Rule" id="MF_00361"/>
    </source>
</evidence>
<dbReference type="InterPro" id="IPR002504">
    <property type="entry name" value="NADK"/>
</dbReference>
<dbReference type="HAMAP" id="MF_00361">
    <property type="entry name" value="NAD_kinase"/>
    <property type="match status" value="1"/>
</dbReference>
<comment type="caution">
    <text evidence="8">Lacks conserved residue(s) required for the propagation of feature annotation.</text>
</comment>
<dbReference type="AlphaFoldDB" id="A0A1T4JJS2"/>
<dbReference type="PANTHER" id="PTHR20275:SF0">
    <property type="entry name" value="NAD KINASE"/>
    <property type="match status" value="1"/>
</dbReference>
<comment type="cofactor">
    <cofactor evidence="8">
        <name>a divalent metal cation</name>
        <dbReference type="ChEBI" id="CHEBI:60240"/>
    </cofactor>
</comment>
<dbReference type="PANTHER" id="PTHR20275">
    <property type="entry name" value="NAD KINASE"/>
    <property type="match status" value="1"/>
</dbReference>
<dbReference type="SUPFAM" id="SSF111331">
    <property type="entry name" value="NAD kinase/diacylglycerol kinase-like"/>
    <property type="match status" value="1"/>
</dbReference>
<keyword evidence="4 8" id="KW-0067">ATP-binding</keyword>
<feature type="binding site" evidence="8">
    <location>
        <position position="154"/>
    </location>
    <ligand>
        <name>NAD(+)</name>
        <dbReference type="ChEBI" id="CHEBI:57540"/>
    </ligand>
</feature>
<dbReference type="Proteomes" id="UP000189941">
    <property type="component" value="Unassembled WGS sequence"/>
</dbReference>
<comment type="catalytic activity">
    <reaction evidence="7 8">
        <text>NAD(+) + ATP = ADP + NADP(+) + H(+)</text>
        <dbReference type="Rhea" id="RHEA:18629"/>
        <dbReference type="ChEBI" id="CHEBI:15378"/>
        <dbReference type="ChEBI" id="CHEBI:30616"/>
        <dbReference type="ChEBI" id="CHEBI:57540"/>
        <dbReference type="ChEBI" id="CHEBI:58349"/>
        <dbReference type="ChEBI" id="CHEBI:456216"/>
        <dbReference type="EC" id="2.7.1.23"/>
    </reaction>
</comment>
<keyword evidence="5 8" id="KW-0521">NADP</keyword>
<dbReference type="GO" id="GO:0019674">
    <property type="term" value="P:NAD+ metabolic process"/>
    <property type="evidence" value="ECO:0007669"/>
    <property type="project" value="InterPro"/>
</dbReference>
<dbReference type="GO" id="GO:0046872">
    <property type="term" value="F:metal ion binding"/>
    <property type="evidence" value="ECO:0007669"/>
    <property type="project" value="UniProtKB-UniRule"/>
</dbReference>
<dbReference type="STRING" id="1121925.SAMN02746011_00046"/>
<dbReference type="Gene3D" id="2.60.200.30">
    <property type="entry name" value="Probable inorganic polyphosphate/atp-NAD kinase, domain 2"/>
    <property type="match status" value="1"/>
</dbReference>
<evidence type="ECO:0000313" key="9">
    <source>
        <dbReference type="EMBL" id="SJZ30430.1"/>
    </source>
</evidence>
<comment type="similarity">
    <text evidence="8">Belongs to the NAD kinase family.</text>
</comment>
<keyword evidence="8" id="KW-0963">Cytoplasm</keyword>
<dbReference type="EMBL" id="FUWO01000001">
    <property type="protein sequence ID" value="SJZ30430.1"/>
    <property type="molecule type" value="Genomic_DNA"/>
</dbReference>
<keyword evidence="10" id="KW-1185">Reference proteome</keyword>
<dbReference type="Pfam" id="PF20143">
    <property type="entry name" value="NAD_kinase_C"/>
    <property type="match status" value="1"/>
</dbReference>
<evidence type="ECO:0000256" key="6">
    <source>
        <dbReference type="ARBA" id="ARBA00023027"/>
    </source>
</evidence>
<evidence type="ECO:0000256" key="1">
    <source>
        <dbReference type="ARBA" id="ARBA00022679"/>
    </source>
</evidence>
<dbReference type="InterPro" id="IPR017437">
    <property type="entry name" value="ATP-NAD_kinase_PpnK-typ_C"/>
</dbReference>
<comment type="subcellular location">
    <subcellularLocation>
        <location evidence="8">Cytoplasm</location>
    </subcellularLocation>
</comment>
<dbReference type="GO" id="GO:0006741">
    <property type="term" value="P:NADP+ biosynthetic process"/>
    <property type="evidence" value="ECO:0007669"/>
    <property type="project" value="UniProtKB-UniRule"/>
</dbReference>
<dbReference type="NCBIfam" id="NF003424">
    <property type="entry name" value="PRK04885.1"/>
    <property type="match status" value="1"/>
</dbReference>
<evidence type="ECO:0000256" key="5">
    <source>
        <dbReference type="ARBA" id="ARBA00022857"/>
    </source>
</evidence>
<feature type="active site" description="Proton acceptor" evidence="8">
    <location>
        <position position="49"/>
    </location>
</feature>
<dbReference type="GO" id="GO:0003951">
    <property type="term" value="F:NAD+ kinase activity"/>
    <property type="evidence" value="ECO:0007669"/>
    <property type="project" value="UniProtKB-UniRule"/>
</dbReference>
<dbReference type="Gene3D" id="3.40.50.10330">
    <property type="entry name" value="Probable inorganic polyphosphate/atp-NAD kinase, domain 1"/>
    <property type="match status" value="1"/>
</dbReference>
<feature type="binding site" evidence="8">
    <location>
        <position position="152"/>
    </location>
    <ligand>
        <name>NAD(+)</name>
        <dbReference type="ChEBI" id="CHEBI:57540"/>
    </ligand>
</feature>
<keyword evidence="3 8" id="KW-0418">Kinase</keyword>
<organism evidence="9 10">
    <name type="scientific">Globicatella sulfidifaciens DSM 15739</name>
    <dbReference type="NCBI Taxonomy" id="1121925"/>
    <lineage>
        <taxon>Bacteria</taxon>
        <taxon>Bacillati</taxon>
        <taxon>Bacillota</taxon>
        <taxon>Bacilli</taxon>
        <taxon>Lactobacillales</taxon>
        <taxon>Aerococcaceae</taxon>
        <taxon>Globicatella</taxon>
    </lineage>
</organism>